<organism evidence="2 4">
    <name type="scientific">Streptococcus gallolyticus</name>
    <dbReference type="NCBI Taxonomy" id="315405"/>
    <lineage>
        <taxon>Bacteria</taxon>
        <taxon>Bacillati</taxon>
        <taxon>Bacillota</taxon>
        <taxon>Bacilli</taxon>
        <taxon>Lactobacillales</taxon>
        <taxon>Streptococcaceae</taxon>
        <taxon>Streptococcus</taxon>
    </lineage>
</organism>
<dbReference type="Proteomes" id="UP000071927">
    <property type="component" value="Unassembled WGS sequence"/>
</dbReference>
<evidence type="ECO:0000313" key="1">
    <source>
        <dbReference type="EMBL" id="KXT73167.1"/>
    </source>
</evidence>
<dbReference type="AlphaFoldDB" id="A0A139R4F2"/>
<protein>
    <submittedName>
        <fullName evidence="2">Uncharacterized protein</fullName>
    </submittedName>
</protein>
<evidence type="ECO:0000313" key="2">
    <source>
        <dbReference type="EMBL" id="KXU09556.1"/>
    </source>
</evidence>
<evidence type="ECO:0000313" key="3">
    <source>
        <dbReference type="Proteomes" id="UP000070198"/>
    </source>
</evidence>
<dbReference type="EMBL" id="LQOF01000026">
    <property type="protein sequence ID" value="KXT73167.1"/>
    <property type="molecule type" value="Genomic_DNA"/>
</dbReference>
<accession>A0A139R4F2</accession>
<name>A0A139R4F2_9STRE</name>
<evidence type="ECO:0000313" key="4">
    <source>
        <dbReference type="Proteomes" id="UP000071927"/>
    </source>
</evidence>
<dbReference type="PATRIC" id="fig|315405.11.peg.337"/>
<sequence>MSNLTLTDTTIKLGELNLDKAQFDLPKHLVIISARIRNKYREVNGEQVRTDEPDKLICSVQDANTIKALKELNIPVEELKAITLEIHDNLDKITKLAEDDGLLDKTVELVNPQIRLMWNMARNTWGGVKLVASDLKVSGD</sequence>
<proteinExistence type="predicted"/>
<dbReference type="Proteomes" id="UP000070198">
    <property type="component" value="Unassembled WGS sequence"/>
</dbReference>
<comment type="caution">
    <text evidence="2">The sequence shown here is derived from an EMBL/GenBank/DDBJ whole genome shotgun (WGS) entry which is preliminary data.</text>
</comment>
<dbReference type="EMBL" id="LQXV01000143">
    <property type="protein sequence ID" value="KXU09556.1"/>
    <property type="molecule type" value="Genomic_DNA"/>
</dbReference>
<gene>
    <name evidence="1" type="ORF">SGADD02_00308</name>
    <name evidence="2" type="ORF">SGADD03_00678</name>
</gene>
<reference evidence="3 4" key="1">
    <citation type="submission" date="2016-01" db="EMBL/GenBank/DDBJ databases">
        <title>Highly variable Streptococcus oralis are common among viridans streptococci isolated from primates.</title>
        <authorList>
            <person name="Denapaite D."/>
            <person name="Rieger M."/>
            <person name="Koendgen S."/>
            <person name="Brueckner R."/>
            <person name="Ochigava I."/>
            <person name="Kappeler P."/>
            <person name="Maetz-Rensing K."/>
            <person name="Leendertz F."/>
            <person name="Hakenbeck R."/>
        </authorList>
    </citation>
    <scope>NUCLEOTIDE SEQUENCE [LARGE SCALE GENOMIC DNA]</scope>
    <source>
        <strain evidence="1 3">DD02</strain>
        <strain evidence="2 4">DD03</strain>
    </source>
</reference>
<dbReference type="RefSeq" id="WP_061458197.1">
    <property type="nucleotide sequence ID" value="NZ_KQ968744.1"/>
</dbReference>